<organism evidence="2 3">
    <name type="scientific">Phytoactinopolyspora halotolerans</name>
    <dbReference type="NCBI Taxonomy" id="1981512"/>
    <lineage>
        <taxon>Bacteria</taxon>
        <taxon>Bacillati</taxon>
        <taxon>Actinomycetota</taxon>
        <taxon>Actinomycetes</taxon>
        <taxon>Jiangellales</taxon>
        <taxon>Jiangellaceae</taxon>
        <taxon>Phytoactinopolyspora</taxon>
    </lineage>
</organism>
<dbReference type="AlphaFoldDB" id="A0A6L9SFB6"/>
<evidence type="ECO:0000256" key="1">
    <source>
        <dbReference type="SAM" id="Phobius"/>
    </source>
</evidence>
<dbReference type="Proteomes" id="UP000475214">
    <property type="component" value="Unassembled WGS sequence"/>
</dbReference>
<keyword evidence="1" id="KW-0812">Transmembrane</keyword>
<protein>
    <submittedName>
        <fullName evidence="2">Uncharacterized protein</fullName>
    </submittedName>
</protein>
<reference evidence="2 3" key="1">
    <citation type="submission" date="2020-02" db="EMBL/GenBank/DDBJ databases">
        <authorList>
            <person name="Li X.-J."/>
            <person name="Han X.-M."/>
        </authorList>
    </citation>
    <scope>NUCLEOTIDE SEQUENCE [LARGE SCALE GENOMIC DNA]</scope>
    <source>
        <strain evidence="2 3">CCTCC AB 2017055</strain>
    </source>
</reference>
<keyword evidence="1" id="KW-1133">Transmembrane helix</keyword>
<accession>A0A6L9SFB6</accession>
<keyword evidence="3" id="KW-1185">Reference proteome</keyword>
<sequence length="57" mass="5690">MNSSTAVTGAGGVTALAATGSPSIWAFVGLAVALCTIGYLLLAAKNVIPARRRATTR</sequence>
<proteinExistence type="predicted"/>
<evidence type="ECO:0000313" key="2">
    <source>
        <dbReference type="EMBL" id="NEE03298.1"/>
    </source>
</evidence>
<gene>
    <name evidence="2" type="ORF">G1H10_24320</name>
</gene>
<feature type="transmembrane region" description="Helical" evidence="1">
    <location>
        <begin position="24"/>
        <end position="44"/>
    </location>
</feature>
<comment type="caution">
    <text evidence="2">The sequence shown here is derived from an EMBL/GenBank/DDBJ whole genome shotgun (WGS) entry which is preliminary data.</text>
</comment>
<evidence type="ECO:0000313" key="3">
    <source>
        <dbReference type="Proteomes" id="UP000475214"/>
    </source>
</evidence>
<keyword evidence="1" id="KW-0472">Membrane</keyword>
<name>A0A6L9SFB6_9ACTN</name>
<dbReference type="EMBL" id="JAAGOA010000021">
    <property type="protein sequence ID" value="NEE03298.1"/>
    <property type="molecule type" value="Genomic_DNA"/>
</dbReference>
<dbReference type="RefSeq" id="WP_163742861.1">
    <property type="nucleotide sequence ID" value="NZ_JAAGOA010000021.1"/>
</dbReference>